<dbReference type="RefSeq" id="WP_198124271.1">
    <property type="nucleotide sequence ID" value="NZ_JAECZC010000011.1"/>
</dbReference>
<keyword evidence="3" id="KW-1185">Reference proteome</keyword>
<dbReference type="InterPro" id="IPR002716">
    <property type="entry name" value="PIN_dom"/>
</dbReference>
<accession>A0A8J7HRN3</accession>
<protein>
    <submittedName>
        <fullName evidence="2">Type II toxin-antitoxin system VapC family toxin</fullName>
    </submittedName>
</protein>
<dbReference type="CDD" id="cd09854">
    <property type="entry name" value="PIN_VapC-like"/>
    <property type="match status" value="1"/>
</dbReference>
<dbReference type="SUPFAM" id="SSF88723">
    <property type="entry name" value="PIN domain-like"/>
    <property type="match status" value="1"/>
</dbReference>
<dbReference type="Pfam" id="PF01850">
    <property type="entry name" value="PIN"/>
    <property type="match status" value="1"/>
</dbReference>
<dbReference type="InterPro" id="IPR029060">
    <property type="entry name" value="PIN-like_dom_sf"/>
</dbReference>
<sequence length="154" mass="17368">MSKYLLDTNVVLRFSNPSDIQHSLATDSICYLLTQGHECYLTAQVLVELWVVATRPVEVNGLGWSVEQARSIIDQLINRFPLIEESPQIFSYWLDLVTVNKVMGKHTHDVRILATMLVHEVTHILTFNPSDFAVVSGITIVRPQDLAIPKADEP</sequence>
<name>A0A8J7HRN3_9NOST</name>
<gene>
    <name evidence="2" type="ORF">I8748_08990</name>
</gene>
<evidence type="ECO:0000259" key="1">
    <source>
        <dbReference type="Pfam" id="PF01850"/>
    </source>
</evidence>
<dbReference type="EMBL" id="JAECZC010000011">
    <property type="protein sequence ID" value="MBH8562310.1"/>
    <property type="molecule type" value="Genomic_DNA"/>
</dbReference>
<dbReference type="Gene3D" id="3.40.50.1010">
    <property type="entry name" value="5'-nuclease"/>
    <property type="match status" value="1"/>
</dbReference>
<evidence type="ECO:0000313" key="3">
    <source>
        <dbReference type="Proteomes" id="UP000632766"/>
    </source>
</evidence>
<dbReference type="Proteomes" id="UP000632766">
    <property type="component" value="Unassembled WGS sequence"/>
</dbReference>
<feature type="domain" description="PIN" evidence="1">
    <location>
        <begin position="4"/>
        <end position="133"/>
    </location>
</feature>
<organism evidence="2 3">
    <name type="scientific">Amazonocrinis nigriterrae CENA67</name>
    <dbReference type="NCBI Taxonomy" id="2794033"/>
    <lineage>
        <taxon>Bacteria</taxon>
        <taxon>Bacillati</taxon>
        <taxon>Cyanobacteriota</taxon>
        <taxon>Cyanophyceae</taxon>
        <taxon>Nostocales</taxon>
        <taxon>Nostocaceae</taxon>
        <taxon>Amazonocrinis</taxon>
        <taxon>Amazonocrinis nigriterrae</taxon>
    </lineage>
</organism>
<reference evidence="2 3" key="1">
    <citation type="journal article" date="2021" name="Int. J. Syst. Evol. Microbiol.">
        <title>Amazonocrinis nigriterrae gen. nov., sp. nov., Atlanticothrix silvestris gen. nov., sp. nov. and Dendronalium phyllosphericum gen. nov., sp. nov., nostocacean cyanobacteria from Brazilian environments.</title>
        <authorList>
            <person name="Alvarenga D.O."/>
            <person name="Andreote A.P.D."/>
            <person name="Branco L.H.Z."/>
            <person name="Delbaje E."/>
            <person name="Cruz R.B."/>
            <person name="Varani A.M."/>
            <person name="Fiore M.F."/>
        </authorList>
    </citation>
    <scope>NUCLEOTIDE SEQUENCE [LARGE SCALE GENOMIC DNA]</scope>
    <source>
        <strain evidence="2 3">CENA67</strain>
    </source>
</reference>
<proteinExistence type="predicted"/>
<evidence type="ECO:0000313" key="2">
    <source>
        <dbReference type="EMBL" id="MBH8562310.1"/>
    </source>
</evidence>
<comment type="caution">
    <text evidence="2">The sequence shown here is derived from an EMBL/GenBank/DDBJ whole genome shotgun (WGS) entry which is preliminary data.</text>
</comment>
<dbReference type="AlphaFoldDB" id="A0A8J7HRN3"/>